<name>A0A811TBF6_9EURY</name>
<keyword evidence="2" id="KW-1277">Toxin-antitoxin system</keyword>
<keyword evidence="3" id="KW-0540">Nuclease</keyword>
<accession>A0A811TBF6</accession>
<dbReference type="AlphaFoldDB" id="A0A811TBF6"/>
<dbReference type="GO" id="GO:0004540">
    <property type="term" value="F:RNA nuclease activity"/>
    <property type="evidence" value="ECO:0007669"/>
    <property type="project" value="InterPro"/>
</dbReference>
<evidence type="ECO:0000256" key="4">
    <source>
        <dbReference type="ARBA" id="ARBA00022801"/>
    </source>
</evidence>
<evidence type="ECO:0000256" key="2">
    <source>
        <dbReference type="ARBA" id="ARBA00022649"/>
    </source>
</evidence>
<sequence length="89" mass="10364">MQGVMVATLERKVECRVVRDEKIKYALEEANGLRNRLVHGYSSINAFVLQCKMRCILVHKSVFFYVIPKVHLCSGNDFLLDVRTYHIHI</sequence>
<dbReference type="GO" id="GO:0016787">
    <property type="term" value="F:hydrolase activity"/>
    <property type="evidence" value="ECO:0007669"/>
    <property type="project" value="UniProtKB-KW"/>
</dbReference>
<dbReference type="Proteomes" id="UP000603056">
    <property type="component" value="Unassembled WGS sequence"/>
</dbReference>
<organism evidence="5 6">
    <name type="scientific">Candidatus Argoarchaeum ethanivorans</name>
    <dbReference type="NCBI Taxonomy" id="2608793"/>
    <lineage>
        <taxon>Archaea</taxon>
        <taxon>Methanobacteriati</taxon>
        <taxon>Methanobacteriota</taxon>
        <taxon>Stenosarchaea group</taxon>
        <taxon>Methanomicrobia</taxon>
        <taxon>Methanosarcinales</taxon>
        <taxon>Methanosarcinales incertae sedis</taxon>
        <taxon>GOM Arc I cluster</taxon>
        <taxon>Candidatus Argoarchaeum</taxon>
    </lineage>
</organism>
<keyword evidence="4" id="KW-0378">Hydrolase</keyword>
<keyword evidence="1" id="KW-0597">Phosphoprotein</keyword>
<evidence type="ECO:0000313" key="5">
    <source>
        <dbReference type="EMBL" id="CAD6491867.1"/>
    </source>
</evidence>
<dbReference type="GO" id="GO:0110001">
    <property type="term" value="C:toxin-antitoxin complex"/>
    <property type="evidence" value="ECO:0007669"/>
    <property type="project" value="InterPro"/>
</dbReference>
<dbReference type="Pfam" id="PF01934">
    <property type="entry name" value="HepT-like"/>
    <property type="match status" value="1"/>
</dbReference>
<evidence type="ECO:0000256" key="1">
    <source>
        <dbReference type="ARBA" id="ARBA00022553"/>
    </source>
</evidence>
<dbReference type="InterPro" id="IPR008201">
    <property type="entry name" value="HepT-like"/>
</dbReference>
<evidence type="ECO:0000256" key="3">
    <source>
        <dbReference type="ARBA" id="ARBA00022722"/>
    </source>
</evidence>
<evidence type="ECO:0000313" key="6">
    <source>
        <dbReference type="Proteomes" id="UP000603056"/>
    </source>
</evidence>
<gene>
    <name evidence="5" type="ORF">FFODKBPE_00231</name>
</gene>
<protein>
    <submittedName>
        <fullName evidence="5">Uncharacterized protein</fullName>
    </submittedName>
</protein>
<dbReference type="EMBL" id="CAJHIP010000005">
    <property type="protein sequence ID" value="CAD6491867.1"/>
    <property type="molecule type" value="Genomic_DNA"/>
</dbReference>
<comment type="caution">
    <text evidence="5">The sequence shown here is derived from an EMBL/GenBank/DDBJ whole genome shotgun (WGS) entry which is preliminary data.</text>
</comment>
<reference evidence="5" key="1">
    <citation type="submission" date="2020-10" db="EMBL/GenBank/DDBJ databases">
        <authorList>
            <person name="Hahn C.J."/>
            <person name="Laso-Perez R."/>
            <person name="Vulcano F."/>
            <person name="Vaziourakis K.-M."/>
            <person name="Stokke R."/>
            <person name="Steen I.H."/>
            <person name="Teske A."/>
            <person name="Boetius A."/>
            <person name="Liebeke M."/>
            <person name="Amann R."/>
            <person name="Knittel K."/>
        </authorList>
    </citation>
    <scope>NUCLEOTIDE SEQUENCE</scope>
    <source>
        <strain evidence="5">Gfbio:e3339647-f889-4370-9287-4fb5cb688e4c:AG394J04_GoMArc1</strain>
    </source>
</reference>
<proteinExistence type="predicted"/>